<feature type="region of interest" description="Disordered" evidence="1">
    <location>
        <begin position="712"/>
        <end position="766"/>
    </location>
</feature>
<name>A0A8S2MT15_9BILA</name>
<dbReference type="EMBL" id="CAJOBA010033898">
    <property type="protein sequence ID" value="CAF3973825.1"/>
    <property type="molecule type" value="Genomic_DNA"/>
</dbReference>
<dbReference type="AlphaFoldDB" id="A0A8S2MT15"/>
<feature type="region of interest" description="Disordered" evidence="1">
    <location>
        <begin position="398"/>
        <end position="520"/>
    </location>
</feature>
<dbReference type="Proteomes" id="UP000677228">
    <property type="component" value="Unassembled WGS sequence"/>
</dbReference>
<feature type="region of interest" description="Disordered" evidence="1">
    <location>
        <begin position="1"/>
        <end position="28"/>
    </location>
</feature>
<protein>
    <submittedName>
        <fullName evidence="3">Uncharacterized protein</fullName>
    </submittedName>
</protein>
<reference evidence="3" key="1">
    <citation type="submission" date="2021-02" db="EMBL/GenBank/DDBJ databases">
        <authorList>
            <person name="Nowell W R."/>
        </authorList>
    </citation>
    <scope>NUCLEOTIDE SEQUENCE</scope>
</reference>
<feature type="compositionally biased region" description="Low complexity" evidence="1">
    <location>
        <begin position="1"/>
        <end position="12"/>
    </location>
</feature>
<organism evidence="3 4">
    <name type="scientific">Didymodactylos carnosus</name>
    <dbReference type="NCBI Taxonomy" id="1234261"/>
    <lineage>
        <taxon>Eukaryota</taxon>
        <taxon>Metazoa</taxon>
        <taxon>Spiralia</taxon>
        <taxon>Gnathifera</taxon>
        <taxon>Rotifera</taxon>
        <taxon>Eurotatoria</taxon>
        <taxon>Bdelloidea</taxon>
        <taxon>Philodinida</taxon>
        <taxon>Philodinidae</taxon>
        <taxon>Didymodactylos</taxon>
    </lineage>
</organism>
<feature type="compositionally biased region" description="Polar residues" evidence="1">
    <location>
        <begin position="717"/>
        <end position="731"/>
    </location>
</feature>
<sequence>MFSASPSSSASSLCSVEQNNENDGETTQGVSSAYNYTFNLTSDHLSHIKQNPQEPRQIQNLYAKTSTNFPRCCCLLQLYRNITKVLDTNAVSQHVVFDEGHREKKIINKDFVREAKMKVEELFWATTGRTSDDPSLPVIVIEKETCIAAWEWYSFLFGNALTLFHTPTSQSVATSSKPKTPSNVQKILNIEFNIFMRSALTAKVPDTGKTAPFHNSPHLLDPALQKLLSDGTIIQGYFLLDSKQHKHLSYMKLPVPVAKQNRDVFEKNFTTYQISLETYEENYFHEKKPSNQVLSQEAVDMFRQRAELVPSYHKHQELTEIIDNYLKSGEIVALVKKDKEGKRITCYEVSHTATAFQSQTTPITVKATTTNQAAASNQQTIEAHNASKAPELKLTTVSTTASTSLSPPTSNFDLQNPLFQDDSRSTPQQLRTLIKITSADPREHPQQSDPYEFGNQSGFDGDEIPNPKNAMVIPKSSVSQKEKNDQATASDDSSDDEQMEVSDNDQPSSSSRPLNVKNPTNEQVENLTADTMAKHPPVDPKLKKIAKKIMLHNSVVFAQADITRITTHGVERDKAKDMLVAAQLLGQADYFVSRSNIGGKIKETKHSGYLKYFPKTDSSDDKENFISNLRRHTDLKWSEYVESYTKHHPNCVSTGNSTWKITEEVAALLDVDYYYAQHVRYDRATCVFSPIQQQPSLVPATGKLDVFHEKNNKRNQKASQKQKPANTRSGKQQQDEDEPQEDARKQSSTSSVIVFRSRKTKRTKKA</sequence>
<dbReference type="EMBL" id="CAJNOK010012377">
    <property type="protein sequence ID" value="CAF1162253.1"/>
    <property type="molecule type" value="Genomic_DNA"/>
</dbReference>
<evidence type="ECO:0000313" key="4">
    <source>
        <dbReference type="Proteomes" id="UP000682733"/>
    </source>
</evidence>
<evidence type="ECO:0000256" key="1">
    <source>
        <dbReference type="SAM" id="MobiDB-lite"/>
    </source>
</evidence>
<comment type="caution">
    <text evidence="3">The sequence shown here is derived from an EMBL/GenBank/DDBJ whole genome shotgun (WGS) entry which is preliminary data.</text>
</comment>
<evidence type="ECO:0000313" key="3">
    <source>
        <dbReference type="EMBL" id="CAF3973825.1"/>
    </source>
</evidence>
<accession>A0A8S2MT15</accession>
<feature type="compositionally biased region" description="Low complexity" evidence="1">
    <location>
        <begin position="398"/>
        <end position="410"/>
    </location>
</feature>
<proteinExistence type="predicted"/>
<feature type="compositionally biased region" description="Acidic residues" evidence="1">
    <location>
        <begin position="492"/>
        <end position="503"/>
    </location>
</feature>
<evidence type="ECO:0000313" key="2">
    <source>
        <dbReference type="EMBL" id="CAF1162253.1"/>
    </source>
</evidence>
<dbReference type="Proteomes" id="UP000682733">
    <property type="component" value="Unassembled WGS sequence"/>
</dbReference>
<feature type="compositionally biased region" description="Polar residues" evidence="1">
    <location>
        <begin position="13"/>
        <end position="28"/>
    </location>
</feature>
<feature type="compositionally biased region" description="Polar residues" evidence="1">
    <location>
        <begin position="504"/>
        <end position="520"/>
    </location>
</feature>
<feature type="compositionally biased region" description="Basic residues" evidence="1">
    <location>
        <begin position="756"/>
        <end position="766"/>
    </location>
</feature>
<gene>
    <name evidence="2" type="ORF">OVA965_LOCUS22148</name>
    <name evidence="3" type="ORF">TMI583_LOCUS22859</name>
</gene>